<name>A0AAV1QP04_9ROSI</name>
<dbReference type="EMBL" id="CAWUPB010000027">
    <property type="protein sequence ID" value="CAK7322608.1"/>
    <property type="molecule type" value="Genomic_DNA"/>
</dbReference>
<keyword evidence="3" id="KW-1185">Reference proteome</keyword>
<accession>A0AAV1QP04</accession>
<feature type="region of interest" description="Disordered" evidence="1">
    <location>
        <begin position="35"/>
        <end position="54"/>
    </location>
</feature>
<sequence length="109" mass="12619">MPYTMLRQQTNSYQCPMKSPTFSGLCRHTQEYPNVGGEIERHENHTMKTRSKQPERIHLISHNPEYQHDTKHILPCSVRNITPSTHTNTATVTYLKLSNTIYPKLATNP</sequence>
<evidence type="ECO:0000256" key="1">
    <source>
        <dbReference type="SAM" id="MobiDB-lite"/>
    </source>
</evidence>
<feature type="compositionally biased region" description="Basic and acidic residues" evidence="1">
    <location>
        <begin position="38"/>
        <end position="54"/>
    </location>
</feature>
<reference evidence="2 3" key="1">
    <citation type="submission" date="2024-01" db="EMBL/GenBank/DDBJ databases">
        <authorList>
            <person name="Waweru B."/>
        </authorList>
    </citation>
    <scope>NUCLEOTIDE SEQUENCE [LARGE SCALE GENOMIC DNA]</scope>
</reference>
<comment type="caution">
    <text evidence="2">The sequence shown here is derived from an EMBL/GenBank/DDBJ whole genome shotgun (WGS) entry which is preliminary data.</text>
</comment>
<organism evidence="2 3">
    <name type="scientific">Dovyalis caffra</name>
    <dbReference type="NCBI Taxonomy" id="77055"/>
    <lineage>
        <taxon>Eukaryota</taxon>
        <taxon>Viridiplantae</taxon>
        <taxon>Streptophyta</taxon>
        <taxon>Embryophyta</taxon>
        <taxon>Tracheophyta</taxon>
        <taxon>Spermatophyta</taxon>
        <taxon>Magnoliopsida</taxon>
        <taxon>eudicotyledons</taxon>
        <taxon>Gunneridae</taxon>
        <taxon>Pentapetalae</taxon>
        <taxon>rosids</taxon>
        <taxon>fabids</taxon>
        <taxon>Malpighiales</taxon>
        <taxon>Salicaceae</taxon>
        <taxon>Flacourtieae</taxon>
        <taxon>Dovyalis</taxon>
    </lineage>
</organism>
<dbReference type="AlphaFoldDB" id="A0AAV1QP04"/>
<proteinExistence type="predicted"/>
<dbReference type="Proteomes" id="UP001314170">
    <property type="component" value="Unassembled WGS sequence"/>
</dbReference>
<evidence type="ECO:0000313" key="2">
    <source>
        <dbReference type="EMBL" id="CAK7322608.1"/>
    </source>
</evidence>
<gene>
    <name evidence="2" type="ORF">DCAF_LOCUS218</name>
</gene>
<evidence type="ECO:0000313" key="3">
    <source>
        <dbReference type="Proteomes" id="UP001314170"/>
    </source>
</evidence>
<protein>
    <submittedName>
        <fullName evidence="2">Uncharacterized protein</fullName>
    </submittedName>
</protein>